<feature type="coiled-coil region" evidence="2">
    <location>
        <begin position="27"/>
        <end position="90"/>
    </location>
</feature>
<dbReference type="PANTHER" id="PTHR24147">
    <property type="entry name" value="ANKYRIN REPEAT DOMAIN 36-RELATED"/>
    <property type="match status" value="1"/>
</dbReference>
<feature type="coiled-coil region" evidence="2">
    <location>
        <begin position="165"/>
        <end position="220"/>
    </location>
</feature>
<proteinExistence type="predicted"/>
<dbReference type="PANTHER" id="PTHR24147:SF53">
    <property type="entry name" value="ANKYRIN REPEAT DOMAIN 26"/>
    <property type="match status" value="1"/>
</dbReference>
<keyword evidence="5" id="KW-1185">Reference proteome</keyword>
<organism evidence="4 5">
    <name type="scientific">Urocitellus parryii</name>
    <name type="common">Arctic ground squirrel</name>
    <name type="synonym">Spermophilus parryii</name>
    <dbReference type="NCBI Taxonomy" id="9999"/>
    <lineage>
        <taxon>Eukaryota</taxon>
        <taxon>Metazoa</taxon>
        <taxon>Chordata</taxon>
        <taxon>Craniata</taxon>
        <taxon>Vertebrata</taxon>
        <taxon>Euteleostomi</taxon>
        <taxon>Mammalia</taxon>
        <taxon>Eutheria</taxon>
        <taxon>Euarchontoglires</taxon>
        <taxon>Glires</taxon>
        <taxon>Rodentia</taxon>
        <taxon>Sciuromorpha</taxon>
        <taxon>Sciuridae</taxon>
        <taxon>Xerinae</taxon>
        <taxon>Marmotini</taxon>
        <taxon>Urocitellus</taxon>
    </lineage>
</organism>
<dbReference type="Proteomes" id="UP000694417">
    <property type="component" value="Unplaced"/>
</dbReference>
<evidence type="ECO:0000313" key="5">
    <source>
        <dbReference type="Proteomes" id="UP000694417"/>
    </source>
</evidence>
<feature type="domain" description="CCDC144C-like coiled-coil" evidence="3">
    <location>
        <begin position="1"/>
        <end position="302"/>
    </location>
</feature>
<protein>
    <recommendedName>
        <fullName evidence="3">CCDC144C-like coiled-coil domain-containing protein</fullName>
    </recommendedName>
</protein>
<keyword evidence="1 2" id="KW-0175">Coiled coil</keyword>
<dbReference type="GeneTree" id="ENSGT00940000153661"/>
<evidence type="ECO:0000259" key="3">
    <source>
        <dbReference type="Pfam" id="PF14915"/>
    </source>
</evidence>
<dbReference type="InterPro" id="IPR039497">
    <property type="entry name" value="CC144C-like_CC_dom"/>
</dbReference>
<sequence>MLRVDIDTVRCQSQDMEKKYLENIEIVKVKSDDLQRAIEVNEETEREITLQRNEQLNNLKAEIAMLTLELENLKQNKARLETELEPYCTRLDLVPSHHYESQTPRRDLEFSIQEVRNEYFSAHAKMDFDICNLKINSMMVSQQLSKNKTKICSLENELCHTTDALKEMTLVLENVQRDLSETKCQVKKIEHMYQNEQNKVSKYTEKQESTEERLSQLQNENTLPQQQLHDLHNNTENKEETVINVLHRFHDILKVLQDENKKYNLMLENRIKGLINSCNHFEERLQKIYGKEKAEREVRIKQDKHMNCLSEKIQSNI</sequence>
<evidence type="ECO:0000256" key="1">
    <source>
        <dbReference type="ARBA" id="ARBA00023054"/>
    </source>
</evidence>
<evidence type="ECO:0000313" key="4">
    <source>
        <dbReference type="Ensembl" id="ENSUPAP00010006803.1"/>
    </source>
</evidence>
<reference evidence="4" key="2">
    <citation type="submission" date="2025-09" db="UniProtKB">
        <authorList>
            <consortium name="Ensembl"/>
        </authorList>
    </citation>
    <scope>IDENTIFICATION</scope>
</reference>
<dbReference type="AlphaFoldDB" id="A0A8D2H0B2"/>
<evidence type="ECO:0000256" key="2">
    <source>
        <dbReference type="SAM" id="Coils"/>
    </source>
</evidence>
<dbReference type="InterPro" id="IPR050657">
    <property type="entry name" value="Ankyrin_repeat_domain"/>
</dbReference>
<reference evidence="4" key="1">
    <citation type="submission" date="2025-08" db="UniProtKB">
        <authorList>
            <consortium name="Ensembl"/>
        </authorList>
    </citation>
    <scope>IDENTIFICATION</scope>
</reference>
<dbReference type="Ensembl" id="ENSUPAT00010007784.1">
    <property type="protein sequence ID" value="ENSUPAP00010006803.1"/>
    <property type="gene ID" value="ENSUPAG00010005485.1"/>
</dbReference>
<name>A0A8D2H0B2_UROPR</name>
<dbReference type="Pfam" id="PF14915">
    <property type="entry name" value="CCDC144C"/>
    <property type="match status" value="1"/>
</dbReference>
<accession>A0A8D2H0B2</accession>